<proteinExistence type="predicted"/>
<name>A0A5C3PC74_9APHY</name>
<dbReference type="InParanoid" id="A0A5C3PC74"/>
<feature type="region of interest" description="Disordered" evidence="1">
    <location>
        <begin position="52"/>
        <end position="83"/>
    </location>
</feature>
<feature type="compositionally biased region" description="Polar residues" evidence="1">
    <location>
        <begin position="52"/>
        <end position="72"/>
    </location>
</feature>
<reference evidence="2 3" key="1">
    <citation type="journal article" date="2019" name="Nat. Ecol. Evol.">
        <title>Megaphylogeny resolves global patterns of mushroom evolution.</title>
        <authorList>
            <person name="Varga T."/>
            <person name="Krizsan K."/>
            <person name="Foldi C."/>
            <person name="Dima B."/>
            <person name="Sanchez-Garcia M."/>
            <person name="Sanchez-Ramirez S."/>
            <person name="Szollosi G.J."/>
            <person name="Szarkandi J.G."/>
            <person name="Papp V."/>
            <person name="Albert L."/>
            <person name="Andreopoulos W."/>
            <person name="Angelini C."/>
            <person name="Antonin V."/>
            <person name="Barry K.W."/>
            <person name="Bougher N.L."/>
            <person name="Buchanan P."/>
            <person name="Buyck B."/>
            <person name="Bense V."/>
            <person name="Catcheside P."/>
            <person name="Chovatia M."/>
            <person name="Cooper J."/>
            <person name="Damon W."/>
            <person name="Desjardin D."/>
            <person name="Finy P."/>
            <person name="Geml J."/>
            <person name="Haridas S."/>
            <person name="Hughes K."/>
            <person name="Justo A."/>
            <person name="Karasinski D."/>
            <person name="Kautmanova I."/>
            <person name="Kiss B."/>
            <person name="Kocsube S."/>
            <person name="Kotiranta H."/>
            <person name="LaButti K.M."/>
            <person name="Lechner B.E."/>
            <person name="Liimatainen K."/>
            <person name="Lipzen A."/>
            <person name="Lukacs Z."/>
            <person name="Mihaltcheva S."/>
            <person name="Morgado L.N."/>
            <person name="Niskanen T."/>
            <person name="Noordeloos M.E."/>
            <person name="Ohm R.A."/>
            <person name="Ortiz-Santana B."/>
            <person name="Ovrebo C."/>
            <person name="Racz N."/>
            <person name="Riley R."/>
            <person name="Savchenko A."/>
            <person name="Shiryaev A."/>
            <person name="Soop K."/>
            <person name="Spirin V."/>
            <person name="Szebenyi C."/>
            <person name="Tomsovsky M."/>
            <person name="Tulloss R.E."/>
            <person name="Uehling J."/>
            <person name="Grigoriev I.V."/>
            <person name="Vagvolgyi C."/>
            <person name="Papp T."/>
            <person name="Martin F.M."/>
            <person name="Miettinen O."/>
            <person name="Hibbett D.S."/>
            <person name="Nagy L.G."/>
        </authorList>
    </citation>
    <scope>NUCLEOTIDE SEQUENCE [LARGE SCALE GENOMIC DNA]</scope>
    <source>
        <strain evidence="2 3">HHB13444</strain>
    </source>
</reference>
<organism evidence="2 3">
    <name type="scientific">Polyporus arcularius HHB13444</name>
    <dbReference type="NCBI Taxonomy" id="1314778"/>
    <lineage>
        <taxon>Eukaryota</taxon>
        <taxon>Fungi</taxon>
        <taxon>Dikarya</taxon>
        <taxon>Basidiomycota</taxon>
        <taxon>Agaricomycotina</taxon>
        <taxon>Agaricomycetes</taxon>
        <taxon>Polyporales</taxon>
        <taxon>Polyporaceae</taxon>
        <taxon>Polyporus</taxon>
    </lineage>
</organism>
<dbReference type="AlphaFoldDB" id="A0A5C3PC74"/>
<sequence>MQRMHPAGSATKCPQKLQELDPIDLPWPSSGHGHVASYVGIHCVNPVRHSSRMLQPSRTRLRTSQQWTRSYQTPPSPSSTAPSSLTPVHFTVAILACYPGVITPSETIDGNPGCKLCECSTDSSTSSLISSCLVLEPTVTRKPAGLRWCPEYVRQLPLATPLLLLGLPGPHRGRRQRGYCLRPAASSDSAKHENHIRYIP</sequence>
<dbReference type="EMBL" id="ML211180">
    <property type="protein sequence ID" value="TFK86841.1"/>
    <property type="molecule type" value="Genomic_DNA"/>
</dbReference>
<dbReference type="Proteomes" id="UP000308197">
    <property type="component" value="Unassembled WGS sequence"/>
</dbReference>
<evidence type="ECO:0000313" key="3">
    <source>
        <dbReference type="Proteomes" id="UP000308197"/>
    </source>
</evidence>
<evidence type="ECO:0000313" key="2">
    <source>
        <dbReference type="EMBL" id="TFK86841.1"/>
    </source>
</evidence>
<keyword evidence="3" id="KW-1185">Reference proteome</keyword>
<gene>
    <name evidence="2" type="ORF">K466DRAFT_136198</name>
</gene>
<protein>
    <submittedName>
        <fullName evidence="2">Uncharacterized protein</fullName>
    </submittedName>
</protein>
<evidence type="ECO:0000256" key="1">
    <source>
        <dbReference type="SAM" id="MobiDB-lite"/>
    </source>
</evidence>
<accession>A0A5C3PC74</accession>